<evidence type="ECO:0000313" key="13">
    <source>
        <dbReference type="Proteomes" id="UP001224775"/>
    </source>
</evidence>
<keyword evidence="9" id="KW-0966">Cell projection</keyword>
<keyword evidence="8" id="KW-0206">Cytoskeleton</keyword>
<evidence type="ECO:0000256" key="7">
    <source>
        <dbReference type="ARBA" id="ARBA00023175"/>
    </source>
</evidence>
<evidence type="ECO:0000256" key="4">
    <source>
        <dbReference type="ARBA" id="ARBA00022701"/>
    </source>
</evidence>
<dbReference type="Proteomes" id="UP001224775">
    <property type="component" value="Unassembled WGS sequence"/>
</dbReference>
<dbReference type="PANTHER" id="PTHR15454">
    <property type="entry name" value="NISCHARIN RELATED"/>
    <property type="match status" value="1"/>
</dbReference>
<accession>A0AAD8Y3A3</accession>
<comment type="subcellular location">
    <subcellularLocation>
        <location evidence="1">Cytoplasm</location>
        <location evidence="1">Cytoskeleton</location>
        <location evidence="1">Cilium axoneme</location>
    </subcellularLocation>
</comment>
<dbReference type="InterPro" id="IPR001611">
    <property type="entry name" value="Leu-rich_rpt"/>
</dbReference>
<keyword evidence="6" id="KW-0243">Dynein</keyword>
<evidence type="ECO:0000256" key="10">
    <source>
        <dbReference type="ARBA" id="ARBA00049659"/>
    </source>
</evidence>
<comment type="similarity">
    <text evidence="10">Belongs to the dynein light chain LC1-type family.</text>
</comment>
<keyword evidence="13" id="KW-1185">Reference proteome</keyword>
<dbReference type="EMBL" id="JATAAI010000021">
    <property type="protein sequence ID" value="KAK1738250.1"/>
    <property type="molecule type" value="Genomic_DNA"/>
</dbReference>
<dbReference type="GO" id="GO:0005874">
    <property type="term" value="C:microtubule"/>
    <property type="evidence" value="ECO:0007669"/>
    <property type="project" value="UniProtKB-KW"/>
</dbReference>
<keyword evidence="2" id="KW-0963">Cytoplasm</keyword>
<dbReference type="PROSITE" id="PS51450">
    <property type="entry name" value="LRR"/>
    <property type="match status" value="3"/>
</dbReference>
<evidence type="ECO:0000313" key="12">
    <source>
        <dbReference type="EMBL" id="KAK1738250.1"/>
    </source>
</evidence>
<evidence type="ECO:0000256" key="1">
    <source>
        <dbReference type="ARBA" id="ARBA00004430"/>
    </source>
</evidence>
<evidence type="ECO:0000256" key="9">
    <source>
        <dbReference type="ARBA" id="ARBA00023273"/>
    </source>
</evidence>
<protein>
    <recommendedName>
        <fullName evidence="11">Dynein axonemal light chain 1</fullName>
    </recommendedName>
</protein>
<sequence length="194" mass="21381">MTTTCAQALKQWEAKNEGAPASEATEMNLCNQSIAKLDIKALGTLKKCEKLSLSTNMIDKMIALPGMTELKILSLGRNNLKKIEKLEDVSGTLEQLWLSYNSISSLDGLSCLANLTTLYCSNNLIKSFSELDKLKANEKLRDVLFVGNPMYAEVASKEEARIEILRQLPNLLKIDGEFVKPSELEAAQAPPTSE</sequence>
<dbReference type="PANTHER" id="PTHR15454:SF73">
    <property type="entry name" value="DYNEIN AXONEMAL LIGHT CHAIN 1"/>
    <property type="match status" value="1"/>
</dbReference>
<evidence type="ECO:0000256" key="5">
    <source>
        <dbReference type="ARBA" id="ARBA00022737"/>
    </source>
</evidence>
<dbReference type="Gene3D" id="3.80.10.10">
    <property type="entry name" value="Ribonuclease Inhibitor"/>
    <property type="match status" value="1"/>
</dbReference>
<evidence type="ECO:0000256" key="3">
    <source>
        <dbReference type="ARBA" id="ARBA00022614"/>
    </source>
</evidence>
<dbReference type="AlphaFoldDB" id="A0AAD8Y3A3"/>
<dbReference type="FunFam" id="3.80.10.10:FF:000049">
    <property type="entry name" value="Dynein light chain 1"/>
    <property type="match status" value="1"/>
</dbReference>
<evidence type="ECO:0000256" key="8">
    <source>
        <dbReference type="ARBA" id="ARBA00023212"/>
    </source>
</evidence>
<dbReference type="SUPFAM" id="SSF52058">
    <property type="entry name" value="L domain-like"/>
    <property type="match status" value="1"/>
</dbReference>
<keyword evidence="7" id="KW-0505">Motor protein</keyword>
<dbReference type="SMART" id="SM00365">
    <property type="entry name" value="LRR_SD22"/>
    <property type="match status" value="4"/>
</dbReference>
<evidence type="ECO:0000256" key="11">
    <source>
        <dbReference type="ARBA" id="ARBA00049760"/>
    </source>
</evidence>
<keyword evidence="4" id="KW-0493">Microtubule</keyword>
<gene>
    <name evidence="12" type="ORF">QTG54_010919</name>
</gene>
<dbReference type="Pfam" id="PF12799">
    <property type="entry name" value="LRR_4"/>
    <property type="match status" value="1"/>
</dbReference>
<organism evidence="12 13">
    <name type="scientific">Skeletonema marinoi</name>
    <dbReference type="NCBI Taxonomy" id="267567"/>
    <lineage>
        <taxon>Eukaryota</taxon>
        <taxon>Sar</taxon>
        <taxon>Stramenopiles</taxon>
        <taxon>Ochrophyta</taxon>
        <taxon>Bacillariophyta</taxon>
        <taxon>Coscinodiscophyceae</taxon>
        <taxon>Thalassiosirophycidae</taxon>
        <taxon>Thalassiosirales</taxon>
        <taxon>Skeletonemataceae</taxon>
        <taxon>Skeletonema</taxon>
        <taxon>Skeletonema marinoi-dohrnii complex</taxon>
    </lineage>
</organism>
<keyword evidence="3" id="KW-0433">Leucine-rich repeat</keyword>
<dbReference type="GO" id="GO:0030286">
    <property type="term" value="C:dynein complex"/>
    <property type="evidence" value="ECO:0007669"/>
    <property type="project" value="UniProtKB-KW"/>
</dbReference>
<keyword evidence="5" id="KW-0677">Repeat</keyword>
<name>A0AAD8Y3A3_9STRA</name>
<evidence type="ECO:0000256" key="2">
    <source>
        <dbReference type="ARBA" id="ARBA00022490"/>
    </source>
</evidence>
<proteinExistence type="inferred from homology"/>
<dbReference type="GO" id="GO:0005930">
    <property type="term" value="C:axoneme"/>
    <property type="evidence" value="ECO:0007669"/>
    <property type="project" value="UniProtKB-SubCell"/>
</dbReference>
<comment type="caution">
    <text evidence="12">The sequence shown here is derived from an EMBL/GenBank/DDBJ whole genome shotgun (WGS) entry which is preliminary data.</text>
</comment>
<dbReference type="InterPro" id="IPR025875">
    <property type="entry name" value="Leu-rich_rpt_4"/>
</dbReference>
<evidence type="ECO:0000256" key="6">
    <source>
        <dbReference type="ARBA" id="ARBA00023017"/>
    </source>
</evidence>
<dbReference type="InterPro" id="IPR032675">
    <property type="entry name" value="LRR_dom_sf"/>
</dbReference>
<reference evidence="12" key="1">
    <citation type="submission" date="2023-06" db="EMBL/GenBank/DDBJ databases">
        <title>Survivors Of The Sea: Transcriptome response of Skeletonema marinoi to long-term dormancy.</title>
        <authorList>
            <person name="Pinder M.I.M."/>
            <person name="Kourtchenko O."/>
            <person name="Robertson E.K."/>
            <person name="Larsson T."/>
            <person name="Maumus F."/>
            <person name="Osuna-Cruz C.M."/>
            <person name="Vancaester E."/>
            <person name="Stenow R."/>
            <person name="Vandepoele K."/>
            <person name="Ploug H."/>
            <person name="Bruchert V."/>
            <person name="Godhe A."/>
            <person name="Topel M."/>
        </authorList>
    </citation>
    <scope>NUCLEOTIDE SEQUENCE</scope>
    <source>
        <strain evidence="12">R05AC</strain>
    </source>
</reference>